<feature type="transmembrane region" description="Helical" evidence="1">
    <location>
        <begin position="12"/>
        <end position="34"/>
    </location>
</feature>
<keyword evidence="1" id="KW-0812">Transmembrane</keyword>
<dbReference type="RefSeq" id="WP_109939902.1">
    <property type="nucleotide sequence ID" value="NZ_CP176366.1"/>
</dbReference>
<name>A0A2V2NJ78_9EURY</name>
<keyword evidence="1" id="KW-1133">Transmembrane helix</keyword>
<dbReference type="Proteomes" id="UP000245934">
    <property type="component" value="Unassembled WGS sequence"/>
</dbReference>
<evidence type="ECO:0000256" key="1">
    <source>
        <dbReference type="SAM" id="Phobius"/>
    </source>
</evidence>
<accession>A0A2V2NJ78</accession>
<dbReference type="GeneID" id="97609698"/>
<dbReference type="AlphaFoldDB" id="A0A2V2NJ78"/>
<feature type="transmembrane region" description="Helical" evidence="1">
    <location>
        <begin position="96"/>
        <end position="114"/>
    </location>
</feature>
<organism evidence="2 3">
    <name type="scientific">Methanospirillum stamsii</name>
    <dbReference type="NCBI Taxonomy" id="1277351"/>
    <lineage>
        <taxon>Archaea</taxon>
        <taxon>Methanobacteriati</taxon>
        <taxon>Methanobacteriota</taxon>
        <taxon>Stenosarchaea group</taxon>
        <taxon>Methanomicrobia</taxon>
        <taxon>Methanomicrobiales</taxon>
        <taxon>Methanospirillaceae</taxon>
        <taxon>Methanospirillum</taxon>
    </lineage>
</organism>
<reference evidence="2 3" key="1">
    <citation type="submission" date="2018-05" db="EMBL/GenBank/DDBJ databases">
        <title>Draft genome of Methanospirillum stamsii Pt1.</title>
        <authorList>
            <person name="Dueholm M.S."/>
            <person name="Nielsen P.H."/>
            <person name="Bakmann L.F."/>
            <person name="Otzen D.E."/>
        </authorList>
    </citation>
    <scope>NUCLEOTIDE SEQUENCE [LARGE SCALE GENOMIC DNA]</scope>
    <source>
        <strain evidence="2 3">Pt1</strain>
    </source>
</reference>
<keyword evidence="1" id="KW-0472">Membrane</keyword>
<keyword evidence="3" id="KW-1185">Reference proteome</keyword>
<proteinExistence type="predicted"/>
<evidence type="ECO:0000313" key="3">
    <source>
        <dbReference type="Proteomes" id="UP000245934"/>
    </source>
</evidence>
<protein>
    <submittedName>
        <fullName evidence="2">Hydrogenase</fullName>
    </submittedName>
</protein>
<gene>
    <name evidence="2" type="ORF">DLD82_04400</name>
</gene>
<comment type="caution">
    <text evidence="2">The sequence shown here is derived from an EMBL/GenBank/DDBJ whole genome shotgun (WGS) entry which is preliminary data.</text>
</comment>
<dbReference type="OrthoDB" id="114326at2157"/>
<sequence length="115" mass="12769">MIDSFTLSTGFGAWNAVFWVIAFVIACIIGWLIWSRGEKTYDSSGGATAPFLSGNKEPEKAAVHIRAGNLYWGYTDALSGYYRFIKPFHTGNLSDYFLAYLFVTALVLIVVVVLK</sequence>
<evidence type="ECO:0000313" key="2">
    <source>
        <dbReference type="EMBL" id="PWR75383.1"/>
    </source>
</evidence>
<dbReference type="EMBL" id="QGMZ01000010">
    <property type="protein sequence ID" value="PWR75383.1"/>
    <property type="molecule type" value="Genomic_DNA"/>
</dbReference>